<dbReference type="Pfam" id="PF00196">
    <property type="entry name" value="GerE"/>
    <property type="match status" value="1"/>
</dbReference>
<feature type="domain" description="HTH luxR-type" evidence="4">
    <location>
        <begin position="213"/>
        <end position="240"/>
    </location>
</feature>
<dbReference type="PROSITE" id="PS00622">
    <property type="entry name" value="HTH_LUXR_1"/>
    <property type="match status" value="1"/>
</dbReference>
<protein>
    <submittedName>
        <fullName evidence="5">Helix-turn-helix transcriptional regulator</fullName>
    </submittedName>
</protein>
<dbReference type="SUPFAM" id="SSF46894">
    <property type="entry name" value="C-terminal effector domain of the bipartite response regulators"/>
    <property type="match status" value="1"/>
</dbReference>
<accession>A0ABW7ENU2</accession>
<dbReference type="Pfam" id="PF03472">
    <property type="entry name" value="Autoind_bind"/>
    <property type="match status" value="1"/>
</dbReference>
<gene>
    <name evidence="5" type="ORF">ACG02S_14340</name>
</gene>
<keyword evidence="6" id="KW-1185">Reference proteome</keyword>
<dbReference type="InterPro" id="IPR016032">
    <property type="entry name" value="Sig_transdc_resp-reg_C-effctor"/>
</dbReference>
<evidence type="ECO:0000256" key="3">
    <source>
        <dbReference type="ARBA" id="ARBA00023163"/>
    </source>
</evidence>
<dbReference type="InterPro" id="IPR005143">
    <property type="entry name" value="TF_LuxR_autoind-bd_dom"/>
</dbReference>
<dbReference type="Proteomes" id="UP001606300">
    <property type="component" value="Unassembled WGS sequence"/>
</dbReference>
<organism evidence="5 6">
    <name type="scientific">Pelomonas dachongensis</name>
    <dbReference type="NCBI Taxonomy" id="3299029"/>
    <lineage>
        <taxon>Bacteria</taxon>
        <taxon>Pseudomonadati</taxon>
        <taxon>Pseudomonadota</taxon>
        <taxon>Betaproteobacteria</taxon>
        <taxon>Burkholderiales</taxon>
        <taxon>Sphaerotilaceae</taxon>
        <taxon>Roseateles</taxon>
    </lineage>
</organism>
<comment type="caution">
    <text evidence="5">The sequence shown here is derived from an EMBL/GenBank/DDBJ whole genome shotgun (WGS) entry which is preliminary data.</text>
</comment>
<dbReference type="RefSeq" id="WP_394471135.1">
    <property type="nucleotide sequence ID" value="NZ_JBIGHY010000004.1"/>
</dbReference>
<sequence>MNSLPDKTDLLDQKAPPAVPDNVLQALRLLPELCNAASEQAALELFWRAVRQVGADSGVFISAIKDDATRTSIRSLLACDSRWAIEYSRVDWHDHDPWLRHALDSQAPIRGEELPLRPEEQDFIGRSRTLGFTSTFIVPAPTCFGGARFGVLVLGSRKPERFDGSDYEMVRIVGRALAMELHDWLLRAVHDDLVERSRITAEELELLRHEAAGHTSKVVGATLGIKPRSVDYRFSRVSAKLDAPDRRTAMRIARLYGLI</sequence>
<evidence type="ECO:0000313" key="6">
    <source>
        <dbReference type="Proteomes" id="UP001606300"/>
    </source>
</evidence>
<evidence type="ECO:0000313" key="5">
    <source>
        <dbReference type="EMBL" id="MFG6415075.1"/>
    </source>
</evidence>
<dbReference type="SMART" id="SM00421">
    <property type="entry name" value="HTH_LUXR"/>
    <property type="match status" value="1"/>
</dbReference>
<keyword evidence="2" id="KW-0238">DNA-binding</keyword>
<dbReference type="Gene3D" id="3.30.450.80">
    <property type="entry name" value="Transcription factor LuxR-like, autoinducer-binding domain"/>
    <property type="match status" value="1"/>
</dbReference>
<dbReference type="SUPFAM" id="SSF75516">
    <property type="entry name" value="Pheromone-binding domain of LuxR-like quorum-sensing transcription factors"/>
    <property type="match status" value="1"/>
</dbReference>
<keyword evidence="1" id="KW-0805">Transcription regulation</keyword>
<keyword evidence="3" id="KW-0804">Transcription</keyword>
<evidence type="ECO:0000256" key="1">
    <source>
        <dbReference type="ARBA" id="ARBA00023015"/>
    </source>
</evidence>
<name>A0ABW7ENU2_9BURK</name>
<evidence type="ECO:0000256" key="2">
    <source>
        <dbReference type="ARBA" id="ARBA00023125"/>
    </source>
</evidence>
<dbReference type="InterPro" id="IPR036693">
    <property type="entry name" value="TF_LuxR_autoind-bd_dom_sf"/>
</dbReference>
<proteinExistence type="predicted"/>
<reference evidence="5 6" key="1">
    <citation type="submission" date="2024-09" db="EMBL/GenBank/DDBJ databases">
        <title>Novel species of the genus Pelomonas and Roseateles isolated from streams.</title>
        <authorList>
            <person name="Lu H."/>
        </authorList>
    </citation>
    <scope>NUCLEOTIDE SEQUENCE [LARGE SCALE GENOMIC DNA]</scope>
    <source>
        <strain evidence="5 6">DC23W</strain>
    </source>
</reference>
<evidence type="ECO:0000259" key="4">
    <source>
        <dbReference type="PROSITE" id="PS00622"/>
    </source>
</evidence>
<dbReference type="EMBL" id="JBIGHY010000004">
    <property type="protein sequence ID" value="MFG6415075.1"/>
    <property type="molecule type" value="Genomic_DNA"/>
</dbReference>
<dbReference type="InterPro" id="IPR000792">
    <property type="entry name" value="Tscrpt_reg_LuxR_C"/>
</dbReference>
<dbReference type="InterPro" id="IPR036388">
    <property type="entry name" value="WH-like_DNA-bd_sf"/>
</dbReference>
<dbReference type="Gene3D" id="1.10.10.10">
    <property type="entry name" value="Winged helix-like DNA-binding domain superfamily/Winged helix DNA-binding domain"/>
    <property type="match status" value="1"/>
</dbReference>